<dbReference type="PROSITE" id="PS51450">
    <property type="entry name" value="LRR"/>
    <property type="match status" value="1"/>
</dbReference>
<dbReference type="InterPro" id="IPR055320">
    <property type="entry name" value="CEP72-like"/>
</dbReference>
<feature type="region of interest" description="Disordered" evidence="5">
    <location>
        <begin position="453"/>
        <end position="483"/>
    </location>
</feature>
<feature type="compositionally biased region" description="Polar residues" evidence="5">
    <location>
        <begin position="453"/>
        <end position="465"/>
    </location>
</feature>
<name>A0A177BE31_9BILA</name>
<sequence>MTTITQEWILSHVNIDKNNLIKVKSLNLPGSYIIGTKIKCLGFSLINFCNLKSLDISRNAIQELTGLNHLQNLMKLNIFYYILKKRYYNCIDSVDEIKRLRYNTLLEDVDIRLNPISRNQTIQYRFVLINILPNLQKLDDRLISQREKNLALQEKDKLNLKIENEIKLEIPKKPTYQSRINQVNELSKPRTAYSKYETMAFWKNNHKNFDTISLKETVVPSASIFTDKPELEKTYCASSLSTTDKTNETLKENYKYVYKTYKEKLNCQHNLEEKKITQNQKPSYMKEVENSRNYKAKAYITRHSNPVQNWVLNSKKVTNGHTKIEKNVHTKETSHTDKFEDKKVINILSTIKLYVNVPYKIENILKEKINEIIECTECIPRAQSEKSCQAELKKVENMDKFKEMTKIIKESHSALMNTNDKLLNELNQTKKRHEHEVRQLNWTFENMIKLPSNIQESGKSKGTNLKNKKYKPYRKVQDSDNSSDTLKKVLYSRNILSYSSPSISSSDTESKLNYKSKYDTKNHNLKYKFEKSKKLNGFSYKSTDRDMYTSCSNLKEKYKPFAPSNYSMRTSSISNIYN</sequence>
<gene>
    <name evidence="6" type="ORF">A3Q56_00254</name>
</gene>
<evidence type="ECO:0000313" key="7">
    <source>
        <dbReference type="Proteomes" id="UP000078046"/>
    </source>
</evidence>
<keyword evidence="1" id="KW-0433">Leucine-rich repeat</keyword>
<keyword evidence="7" id="KW-1185">Reference proteome</keyword>
<evidence type="ECO:0000256" key="5">
    <source>
        <dbReference type="SAM" id="MobiDB-lite"/>
    </source>
</evidence>
<protein>
    <recommendedName>
        <fullName evidence="8">Centrosomal protein of 72 kDa</fullName>
    </recommendedName>
</protein>
<reference evidence="6 7" key="1">
    <citation type="submission" date="2016-04" db="EMBL/GenBank/DDBJ databases">
        <title>The genome of Intoshia linei affirms orthonectids as highly simplified spiralians.</title>
        <authorList>
            <person name="Mikhailov K.V."/>
            <person name="Slusarev G.S."/>
            <person name="Nikitin M.A."/>
            <person name="Logacheva M.D."/>
            <person name="Penin A."/>
            <person name="Aleoshin V."/>
            <person name="Panchin Y.V."/>
        </authorList>
    </citation>
    <scope>NUCLEOTIDE SEQUENCE [LARGE SCALE GENOMIC DNA]</scope>
    <source>
        <strain evidence="6">Intl2013</strain>
        <tissue evidence="6">Whole animal</tissue>
    </source>
</reference>
<dbReference type="AlphaFoldDB" id="A0A177BE31"/>
<evidence type="ECO:0000256" key="3">
    <source>
        <dbReference type="ARBA" id="ARBA00023054"/>
    </source>
</evidence>
<dbReference type="PANTHER" id="PTHR23311">
    <property type="entry name" value="HEAT SHOCK REGULATED 2"/>
    <property type="match status" value="1"/>
</dbReference>
<evidence type="ECO:0008006" key="8">
    <source>
        <dbReference type="Google" id="ProtNLM"/>
    </source>
</evidence>
<evidence type="ECO:0000256" key="1">
    <source>
        <dbReference type="ARBA" id="ARBA00022614"/>
    </source>
</evidence>
<evidence type="ECO:0000313" key="6">
    <source>
        <dbReference type="EMBL" id="OAF71963.1"/>
    </source>
</evidence>
<evidence type="ECO:0000256" key="4">
    <source>
        <dbReference type="SAM" id="Coils"/>
    </source>
</evidence>
<comment type="caution">
    <text evidence="6">The sequence shown here is derived from an EMBL/GenBank/DDBJ whole genome shotgun (WGS) entry which is preliminary data.</text>
</comment>
<dbReference type="InterPro" id="IPR032675">
    <property type="entry name" value="LRR_dom_sf"/>
</dbReference>
<dbReference type="SUPFAM" id="SSF52058">
    <property type="entry name" value="L domain-like"/>
    <property type="match status" value="1"/>
</dbReference>
<dbReference type="EMBL" id="LWCA01000012">
    <property type="protein sequence ID" value="OAF71963.1"/>
    <property type="molecule type" value="Genomic_DNA"/>
</dbReference>
<dbReference type="InterPro" id="IPR001611">
    <property type="entry name" value="Leu-rich_rpt"/>
</dbReference>
<dbReference type="OrthoDB" id="676979at2759"/>
<evidence type="ECO:0000256" key="2">
    <source>
        <dbReference type="ARBA" id="ARBA00022737"/>
    </source>
</evidence>
<feature type="coiled-coil region" evidence="4">
    <location>
        <begin position="412"/>
        <end position="443"/>
    </location>
</feature>
<keyword evidence="2" id="KW-0677">Repeat</keyword>
<accession>A0A177BE31</accession>
<dbReference type="Gene3D" id="3.80.10.10">
    <property type="entry name" value="Ribonuclease Inhibitor"/>
    <property type="match status" value="1"/>
</dbReference>
<organism evidence="6 7">
    <name type="scientific">Intoshia linei</name>
    <dbReference type="NCBI Taxonomy" id="1819745"/>
    <lineage>
        <taxon>Eukaryota</taxon>
        <taxon>Metazoa</taxon>
        <taxon>Spiralia</taxon>
        <taxon>Lophotrochozoa</taxon>
        <taxon>Mesozoa</taxon>
        <taxon>Orthonectida</taxon>
        <taxon>Rhopaluridae</taxon>
        <taxon>Intoshia</taxon>
    </lineage>
</organism>
<dbReference type="PANTHER" id="PTHR23311:SF6">
    <property type="entry name" value="LEUCINE-RICH REPEAT-CONTAINING PROTEIN 36"/>
    <property type="match status" value="1"/>
</dbReference>
<dbReference type="Proteomes" id="UP000078046">
    <property type="component" value="Unassembled WGS sequence"/>
</dbReference>
<proteinExistence type="predicted"/>
<keyword evidence="3 4" id="KW-0175">Coiled coil</keyword>